<organism evidence="2 3">
    <name type="scientific">Streptomyces turgidiscabies</name>
    <dbReference type="NCBI Taxonomy" id="85558"/>
    <lineage>
        <taxon>Bacteria</taxon>
        <taxon>Bacillati</taxon>
        <taxon>Actinomycetota</taxon>
        <taxon>Actinomycetes</taxon>
        <taxon>Kitasatosporales</taxon>
        <taxon>Streptomycetaceae</taxon>
        <taxon>Streptomyces</taxon>
    </lineage>
</organism>
<evidence type="ECO:0000313" key="2">
    <source>
        <dbReference type="EMBL" id="MDQ0935795.1"/>
    </source>
</evidence>
<evidence type="ECO:0000313" key="3">
    <source>
        <dbReference type="Proteomes" id="UP001223072"/>
    </source>
</evidence>
<name>A0ABU0RV06_9ACTN</name>
<dbReference type="EMBL" id="JAUSZS010000007">
    <property type="protein sequence ID" value="MDQ0935795.1"/>
    <property type="molecule type" value="Genomic_DNA"/>
</dbReference>
<accession>A0ABU0RV06</accession>
<evidence type="ECO:0008006" key="4">
    <source>
        <dbReference type="Google" id="ProtNLM"/>
    </source>
</evidence>
<keyword evidence="3" id="KW-1185">Reference proteome</keyword>
<dbReference type="Proteomes" id="UP001223072">
    <property type="component" value="Unassembled WGS sequence"/>
</dbReference>
<comment type="caution">
    <text evidence="2">The sequence shown here is derived from an EMBL/GenBank/DDBJ whole genome shotgun (WGS) entry which is preliminary data.</text>
</comment>
<reference evidence="2 3" key="1">
    <citation type="submission" date="2023-07" db="EMBL/GenBank/DDBJ databases">
        <title>Comparative genomics of wheat-associated soil bacteria to identify genetic determinants of phenazine resistance.</title>
        <authorList>
            <person name="Mouncey N."/>
        </authorList>
    </citation>
    <scope>NUCLEOTIDE SEQUENCE [LARGE SCALE GENOMIC DNA]</scope>
    <source>
        <strain evidence="2 3">W2I16</strain>
    </source>
</reference>
<evidence type="ECO:0000256" key="1">
    <source>
        <dbReference type="SAM" id="MobiDB-lite"/>
    </source>
</evidence>
<sequence length="279" mass="27687">MSRTRKAANKCARVPDVRSETPAGPVVPAVRTPPAWAAAFTRARDRRPARATLAHSQRTPHAQIPPVLSALAATAALTTLALLPATAASSDSAVLTYGSAAGNAVSVGDVLTASLASGTTATLATSSNGTSGITCTASTLSATVTSNPAAPGTATESATSQTFSGCTSNVFGVSAVQSVTVNAMPYNTTAASDGTVTVTPAPGSAIQTTVVLSTLLGSVTCVYRAPSLSAVSTSSLTFTNQAFTKASGSFLCNPKGYFTATYAPVADSSVSGAPAVYTN</sequence>
<feature type="region of interest" description="Disordered" evidence="1">
    <location>
        <begin position="1"/>
        <end position="28"/>
    </location>
</feature>
<protein>
    <recommendedName>
        <fullName evidence="4">Tat pathway signal sequence domain protein</fullName>
    </recommendedName>
</protein>
<gene>
    <name evidence="2" type="ORF">QFZ49_005767</name>
</gene>
<proteinExistence type="predicted"/>